<feature type="compositionally biased region" description="Polar residues" evidence="1">
    <location>
        <begin position="204"/>
        <end position="223"/>
    </location>
</feature>
<evidence type="ECO:0000313" key="2">
    <source>
        <dbReference type="EMBL" id="KKY23082.1"/>
    </source>
</evidence>
<feature type="region of interest" description="Disordered" evidence="1">
    <location>
        <begin position="166"/>
        <end position="233"/>
    </location>
</feature>
<sequence>MISKGDPPTATLPQDVEMASDGASSDSSLSDYMDVDSPTPSTDGNAPTGSPVAANTQANHRDIPNAIVNNKPQKPPVPAWLTDPAGRAEITITPSVDNPKEEETVCVHYCTLTHVELIGLMHIKRNDPASYYHKKTVAILNELGQFKAPHPAVARRQQQQVDDLLEAQSTGPPSGPARDACTTGNSDSQKAQGSPQGSGRGDVNASTPQNEQPAPSDNATNLAQTTQTPQQSQQSKTIYVVLIQYQPLVEYGGSEFEFGIQDQHAKIDGFSTVNHYTKAFRLPGDAKTYALNLFTQRVTLDYRYVMQKAWEDLSLEEIRAYGVTEDGPSPHIRGFRMSSTSDPCYWQVRFGCDEEFCRISVLPVKANDPKLKDLPFVEAGQPHGWIPTSLEPPKRPAETPADAEMAEDADGITSTEATSNMEKSDPAESTASTETAPTETSLPSEG</sequence>
<organism evidence="2 3">
    <name type="scientific">Diplodia seriata</name>
    <dbReference type="NCBI Taxonomy" id="420778"/>
    <lineage>
        <taxon>Eukaryota</taxon>
        <taxon>Fungi</taxon>
        <taxon>Dikarya</taxon>
        <taxon>Ascomycota</taxon>
        <taxon>Pezizomycotina</taxon>
        <taxon>Dothideomycetes</taxon>
        <taxon>Dothideomycetes incertae sedis</taxon>
        <taxon>Botryosphaeriales</taxon>
        <taxon>Botryosphaeriaceae</taxon>
        <taxon>Diplodia</taxon>
    </lineage>
</organism>
<dbReference type="Proteomes" id="UP000034182">
    <property type="component" value="Unassembled WGS sequence"/>
</dbReference>
<feature type="compositionally biased region" description="Polar residues" evidence="1">
    <location>
        <begin position="412"/>
        <end position="421"/>
    </location>
</feature>
<feature type="compositionally biased region" description="Polar residues" evidence="1">
    <location>
        <begin position="182"/>
        <end position="197"/>
    </location>
</feature>
<feature type="compositionally biased region" description="Low complexity" evidence="1">
    <location>
        <begin position="20"/>
        <end position="37"/>
    </location>
</feature>
<accession>A0A0G2EJS8</accession>
<feature type="compositionally biased region" description="Polar residues" evidence="1">
    <location>
        <begin position="38"/>
        <end position="56"/>
    </location>
</feature>
<evidence type="ECO:0000313" key="3">
    <source>
        <dbReference type="Proteomes" id="UP000034182"/>
    </source>
</evidence>
<feature type="compositionally biased region" description="Low complexity" evidence="1">
    <location>
        <begin position="224"/>
        <end position="233"/>
    </location>
</feature>
<reference evidence="2 3" key="1">
    <citation type="submission" date="2015-03" db="EMBL/GenBank/DDBJ databases">
        <authorList>
            <person name="Morales-Cruz A."/>
            <person name="Amrine K.C."/>
            <person name="Cantu D."/>
        </authorList>
    </citation>
    <scope>NUCLEOTIDE SEQUENCE [LARGE SCALE GENOMIC DNA]</scope>
    <source>
        <strain evidence="2">DS831</strain>
    </source>
</reference>
<feature type="region of interest" description="Disordered" evidence="1">
    <location>
        <begin position="1"/>
        <end position="56"/>
    </location>
</feature>
<reference evidence="2 3" key="2">
    <citation type="submission" date="2015-05" db="EMBL/GenBank/DDBJ databases">
        <title>Distinctive expansion of gene families associated with plant cell wall degradation and secondary metabolism in the genomes of grapevine trunk pathogens.</title>
        <authorList>
            <person name="Lawrence D.P."/>
            <person name="Travadon R."/>
            <person name="Rolshausen P.E."/>
            <person name="Baumgartner K."/>
        </authorList>
    </citation>
    <scope>NUCLEOTIDE SEQUENCE [LARGE SCALE GENOMIC DNA]</scope>
    <source>
        <strain evidence="2">DS831</strain>
    </source>
</reference>
<dbReference type="EMBL" id="LAQI01000070">
    <property type="protein sequence ID" value="KKY23082.1"/>
    <property type="molecule type" value="Genomic_DNA"/>
</dbReference>
<name>A0A0G2EJS8_9PEZI</name>
<dbReference type="AlphaFoldDB" id="A0A0G2EJS8"/>
<gene>
    <name evidence="2" type="ORF">UCDDS831_g03207</name>
</gene>
<feature type="compositionally biased region" description="Low complexity" evidence="1">
    <location>
        <begin position="427"/>
        <end position="446"/>
    </location>
</feature>
<feature type="region of interest" description="Disordered" evidence="1">
    <location>
        <begin position="377"/>
        <end position="446"/>
    </location>
</feature>
<comment type="caution">
    <text evidence="2">The sequence shown here is derived from an EMBL/GenBank/DDBJ whole genome shotgun (WGS) entry which is preliminary data.</text>
</comment>
<protein>
    <submittedName>
        <fullName evidence="2">Uncharacterized protein</fullName>
    </submittedName>
</protein>
<proteinExistence type="predicted"/>
<evidence type="ECO:0000256" key="1">
    <source>
        <dbReference type="SAM" id="MobiDB-lite"/>
    </source>
</evidence>